<sequence>MLRKEGAQEWIFKENKDLASMSFHFKDKESPKAYTSSLAARLQEYPMEDVLRVYSLFDDFRPDLINTILDKLTPENMRVTIVSKKFAEEADQTEKWYGTKYKVEKFTQAQIRKWSNCCLHKNLRLPDKNEFIPTNFDLLPKDTEAAALPDIVKNSEFCRLWHKQDDKFLKPKACLNIDFI</sequence>
<accession>A0A433SI41</accession>
<dbReference type="Gene3D" id="3.30.830.10">
    <property type="entry name" value="Metalloenzyme, LuxS/M16 peptidase-like"/>
    <property type="match status" value="2"/>
</dbReference>
<comment type="caution">
    <text evidence="3">The sequence shown here is derived from an EMBL/GenBank/DDBJ whole genome shotgun (WGS) entry which is preliminary data.</text>
</comment>
<dbReference type="Pfam" id="PF16187">
    <property type="entry name" value="Peptidase_M16_M"/>
    <property type="match status" value="1"/>
</dbReference>
<dbReference type="PANTHER" id="PTHR43690:SF18">
    <property type="entry name" value="INSULIN-DEGRADING ENZYME-RELATED"/>
    <property type="match status" value="1"/>
</dbReference>
<evidence type="ECO:0000313" key="4">
    <source>
        <dbReference type="Proteomes" id="UP000271974"/>
    </source>
</evidence>
<protein>
    <recommendedName>
        <fullName evidence="2">Peptidase M16 middle/third domain-containing protein</fullName>
    </recommendedName>
</protein>
<dbReference type="OrthoDB" id="952271at2759"/>
<gene>
    <name evidence="3" type="ORF">EGW08_023720</name>
</gene>
<feature type="non-terminal residue" evidence="3">
    <location>
        <position position="180"/>
    </location>
</feature>
<dbReference type="SUPFAM" id="SSF63411">
    <property type="entry name" value="LuxS/MPP-like metallohydrolase"/>
    <property type="match status" value="2"/>
</dbReference>
<dbReference type="Proteomes" id="UP000271974">
    <property type="component" value="Unassembled WGS sequence"/>
</dbReference>
<dbReference type="GO" id="GO:0005739">
    <property type="term" value="C:mitochondrion"/>
    <property type="evidence" value="ECO:0007669"/>
    <property type="project" value="TreeGrafter"/>
</dbReference>
<name>A0A433SI41_ELYCH</name>
<reference evidence="3 4" key="1">
    <citation type="submission" date="2019-01" db="EMBL/GenBank/DDBJ databases">
        <title>A draft genome assembly of the solar-powered sea slug Elysia chlorotica.</title>
        <authorList>
            <person name="Cai H."/>
            <person name="Li Q."/>
            <person name="Fang X."/>
            <person name="Li J."/>
            <person name="Curtis N.E."/>
            <person name="Altenburger A."/>
            <person name="Shibata T."/>
            <person name="Feng M."/>
            <person name="Maeda T."/>
            <person name="Schwartz J.A."/>
            <person name="Shigenobu S."/>
            <person name="Lundholm N."/>
            <person name="Nishiyama T."/>
            <person name="Yang H."/>
            <person name="Hasebe M."/>
            <person name="Li S."/>
            <person name="Pierce S.K."/>
            <person name="Wang J."/>
        </authorList>
    </citation>
    <scope>NUCLEOTIDE SEQUENCE [LARGE SCALE GENOMIC DNA]</scope>
    <source>
        <strain evidence="3">EC2010</strain>
        <tissue evidence="3">Whole organism of an adult</tissue>
    </source>
</reference>
<dbReference type="GO" id="GO:0043171">
    <property type="term" value="P:peptide catabolic process"/>
    <property type="evidence" value="ECO:0007669"/>
    <property type="project" value="TreeGrafter"/>
</dbReference>
<dbReference type="PANTHER" id="PTHR43690">
    <property type="entry name" value="NARDILYSIN"/>
    <property type="match status" value="1"/>
</dbReference>
<dbReference type="InterPro" id="IPR050626">
    <property type="entry name" value="Peptidase_M16"/>
</dbReference>
<dbReference type="GO" id="GO:0051603">
    <property type="term" value="P:proteolysis involved in protein catabolic process"/>
    <property type="evidence" value="ECO:0007669"/>
    <property type="project" value="TreeGrafter"/>
</dbReference>
<evidence type="ECO:0000256" key="1">
    <source>
        <dbReference type="ARBA" id="ARBA00022723"/>
    </source>
</evidence>
<dbReference type="GO" id="GO:0004222">
    <property type="term" value="F:metalloendopeptidase activity"/>
    <property type="evidence" value="ECO:0007669"/>
    <property type="project" value="TreeGrafter"/>
</dbReference>
<organism evidence="3 4">
    <name type="scientific">Elysia chlorotica</name>
    <name type="common">Eastern emerald elysia</name>
    <name type="synonym">Sea slug</name>
    <dbReference type="NCBI Taxonomy" id="188477"/>
    <lineage>
        <taxon>Eukaryota</taxon>
        <taxon>Metazoa</taxon>
        <taxon>Spiralia</taxon>
        <taxon>Lophotrochozoa</taxon>
        <taxon>Mollusca</taxon>
        <taxon>Gastropoda</taxon>
        <taxon>Heterobranchia</taxon>
        <taxon>Euthyneura</taxon>
        <taxon>Panpulmonata</taxon>
        <taxon>Sacoglossa</taxon>
        <taxon>Placobranchoidea</taxon>
        <taxon>Plakobranchidae</taxon>
        <taxon>Elysia</taxon>
    </lineage>
</organism>
<feature type="domain" description="Peptidase M16 middle/third" evidence="2">
    <location>
        <begin position="23"/>
        <end position="179"/>
    </location>
</feature>
<evidence type="ECO:0000313" key="3">
    <source>
        <dbReference type="EMBL" id="RUS68518.1"/>
    </source>
</evidence>
<dbReference type="EMBL" id="RQTK01002460">
    <property type="protein sequence ID" value="RUS68518.1"/>
    <property type="molecule type" value="Genomic_DNA"/>
</dbReference>
<dbReference type="STRING" id="188477.A0A433SI41"/>
<dbReference type="AlphaFoldDB" id="A0A433SI41"/>
<dbReference type="InterPro" id="IPR032632">
    <property type="entry name" value="Peptidase_M16_M"/>
</dbReference>
<proteinExistence type="predicted"/>
<dbReference type="InterPro" id="IPR011249">
    <property type="entry name" value="Metalloenz_LuxS/M16"/>
</dbReference>
<keyword evidence="4" id="KW-1185">Reference proteome</keyword>
<dbReference type="GO" id="GO:0005829">
    <property type="term" value="C:cytosol"/>
    <property type="evidence" value="ECO:0007669"/>
    <property type="project" value="TreeGrafter"/>
</dbReference>
<evidence type="ECO:0000259" key="2">
    <source>
        <dbReference type="Pfam" id="PF16187"/>
    </source>
</evidence>
<dbReference type="GO" id="GO:0046872">
    <property type="term" value="F:metal ion binding"/>
    <property type="evidence" value="ECO:0007669"/>
    <property type="project" value="UniProtKB-KW"/>
</dbReference>
<keyword evidence="1" id="KW-0479">Metal-binding</keyword>